<dbReference type="GO" id="GO:0071007">
    <property type="term" value="C:U2-type catalytic step 2 spliceosome"/>
    <property type="evidence" value="ECO:0007669"/>
    <property type="project" value="TreeGrafter"/>
</dbReference>
<evidence type="ECO:0000313" key="12">
    <source>
        <dbReference type="EMBL" id="KAK9822791.1"/>
    </source>
</evidence>
<feature type="domain" description="Pre-mRNA-splicing factor SYF1 central HAT repeats" evidence="9">
    <location>
        <begin position="184"/>
        <end position="406"/>
    </location>
</feature>
<dbReference type="PANTHER" id="PTHR11246:SF5">
    <property type="entry name" value="PRE-MRNA-SPLICING FACTOR SYF1"/>
    <property type="match status" value="1"/>
</dbReference>
<dbReference type="GO" id="GO:0000349">
    <property type="term" value="P:generation of catalytic spliceosome for first transesterification step"/>
    <property type="evidence" value="ECO:0007669"/>
    <property type="project" value="TreeGrafter"/>
</dbReference>
<evidence type="ECO:0000256" key="7">
    <source>
        <dbReference type="ARBA" id="ARBA00023242"/>
    </source>
</evidence>
<dbReference type="Gene3D" id="1.25.40.430">
    <property type="match status" value="1"/>
</dbReference>
<dbReference type="GO" id="GO:0071014">
    <property type="term" value="C:post-mRNA release spliceosomal complex"/>
    <property type="evidence" value="ECO:0007669"/>
    <property type="project" value="TreeGrafter"/>
</dbReference>
<dbReference type="Pfam" id="PF23233">
    <property type="entry name" value="HAT_Syf1_CNRKL1_N"/>
    <property type="match status" value="1"/>
</dbReference>
<protein>
    <recommendedName>
        <fullName evidence="14">Pre-mRNA-splicing factor SYF1</fullName>
    </recommendedName>
</protein>
<dbReference type="FunFam" id="1.25.40.10:FF:000023">
    <property type="entry name" value="Pre-mRNA-splicing factor SYF1"/>
    <property type="match status" value="1"/>
</dbReference>
<dbReference type="InterPro" id="IPR011990">
    <property type="entry name" value="TPR-like_helical_dom_sf"/>
</dbReference>
<evidence type="ECO:0000313" key="13">
    <source>
        <dbReference type="Proteomes" id="UP001438707"/>
    </source>
</evidence>
<dbReference type="GO" id="GO:0000974">
    <property type="term" value="C:Prp19 complex"/>
    <property type="evidence" value="ECO:0007669"/>
    <property type="project" value="TreeGrafter"/>
</dbReference>
<name>A0AAW1QMR3_9CHLO</name>
<dbReference type="EMBL" id="JALJOS010000030">
    <property type="protein sequence ID" value="KAK9822791.1"/>
    <property type="molecule type" value="Genomic_DNA"/>
</dbReference>
<keyword evidence="7" id="KW-0539">Nucleus</keyword>
<proteinExistence type="inferred from homology"/>
<evidence type="ECO:0000256" key="3">
    <source>
        <dbReference type="ARBA" id="ARBA00022664"/>
    </source>
</evidence>
<dbReference type="InterPro" id="IPR045075">
    <property type="entry name" value="Syf1-like"/>
</dbReference>
<evidence type="ECO:0000256" key="4">
    <source>
        <dbReference type="ARBA" id="ARBA00022728"/>
    </source>
</evidence>
<dbReference type="FunFam" id="1.25.40.10:FF:000411">
    <property type="entry name" value="pre-mRNA-splicing factor SYF1"/>
    <property type="match status" value="1"/>
</dbReference>
<feature type="domain" description="Pre-mRNA-splicing factor Syf1-like N-terminal HAT-repeats" evidence="11">
    <location>
        <begin position="22"/>
        <end position="180"/>
    </location>
</feature>
<feature type="domain" description="Pre-mRNA-splicing factor Syf1/CRNKL1-like C-terminal HAT-repeats" evidence="10">
    <location>
        <begin position="410"/>
        <end position="803"/>
    </location>
</feature>
<dbReference type="InterPro" id="IPR055430">
    <property type="entry name" value="HAT_Syf1_CNRKL1_C"/>
</dbReference>
<keyword evidence="5" id="KW-0677">Repeat</keyword>
<dbReference type="Proteomes" id="UP001438707">
    <property type="component" value="Unassembled WGS sequence"/>
</dbReference>
<dbReference type="Gene3D" id="1.25.40.10">
    <property type="entry name" value="Tetratricopeptide repeat domain"/>
    <property type="match status" value="4"/>
</dbReference>
<sequence>MVPAIPAEASTSGLESLLPSDEDLLYEEELLRNPYSLKMWWRYLEARKEAPTQKRHLLYERALKALPGSYKLWFAYLRERALAVRGLPPQHRMWEGLVNTYERAMVSMHKMPRMWIDFLQLLVDLRWVTRTRRAFDRALCALPITQHDRIWQMYLKFVMTPGMPSETAFRVYRRYLKLEPTHTEEFIAYLRSRERWGEAAQKLAEIVNNDMFRSLEGKSKHQLWLELCDIVTKHPKDVTDMKVDAILRSGIRKFTDEVGRLWTSLADYYIRQGMYEKARDVYEEGMTTVTTVRDFSLIFDTLTQFEESLLTHKMQQAAEDGEESEEEEATPEAKGGIDFLQQDSGRDIELRLAQLEHLLERRPELLSSVMLRQNPHNVFEWHKRVKLFEKDTNRQIITYTEAVKTVDAGKAIGKPHSLWTAFARLYERHGDVPNARIIFQKATEAPFKYVDDLATVWTDFVEMELRHKNFQRAMSLIKQATTTPANLSRRQANLEEREGPVQKRLYRSLKLWSLYCDLAESLGTREDTRKVYDRILELRIATPQIILNYALFLQEHKYWEESFQVYERGIALFKWPHVRDIWRAYLSQFVQRYGGTKLERARDLFRQALDSAPPPETRPLYLQYAELEEKFGLARSAMAVYDEAVRTVPVTDRLPVYQLYISRASQFFGVGKVREIYETAIEAEEPYSLTDADCRTMSTRYAGLEQKLGEIDRARAIYVHSATLAHPQRDREFWTLWNDFEVAHGNEDTFREMLRIKRSVQAAFSNTHFNTTIVDASAAPSGTVEAGPGATVGRSDDMAALEAEVAPPPLAPGLTGFVSAGTIQSQKAAADGLAPPSIAAGEMANPEDIELGSMEDDHEDGADDLQLKQKAVPDAVFGASGIQARADDAPAEAEPPEPQGAMERLKKRRTT</sequence>
<reference evidence="12 13" key="1">
    <citation type="journal article" date="2024" name="Nat. Commun.">
        <title>Phylogenomics reveals the evolutionary origins of lichenization in chlorophyte algae.</title>
        <authorList>
            <person name="Puginier C."/>
            <person name="Libourel C."/>
            <person name="Otte J."/>
            <person name="Skaloud P."/>
            <person name="Haon M."/>
            <person name="Grisel S."/>
            <person name="Petersen M."/>
            <person name="Berrin J.G."/>
            <person name="Delaux P.M."/>
            <person name="Dal Grande F."/>
            <person name="Keller J."/>
        </authorList>
    </citation>
    <scope>NUCLEOTIDE SEQUENCE [LARGE SCALE GENOMIC DNA]</scope>
    <source>
        <strain evidence="12 13">SAG 2145</strain>
    </source>
</reference>
<dbReference type="FunFam" id="1.25.40.10:FF:000137">
    <property type="entry name" value="Pre-mRNA-splicing factor syf1"/>
    <property type="match status" value="1"/>
</dbReference>
<keyword evidence="6" id="KW-0508">mRNA splicing</keyword>
<evidence type="ECO:0000256" key="2">
    <source>
        <dbReference type="ARBA" id="ARBA00008644"/>
    </source>
</evidence>
<keyword evidence="13" id="KW-1185">Reference proteome</keyword>
<keyword evidence="3" id="KW-0507">mRNA processing</keyword>
<comment type="similarity">
    <text evidence="2">Belongs to the crooked-neck family.</text>
</comment>
<dbReference type="InterPro" id="IPR055433">
    <property type="entry name" value="HAT_Syf1-like_N"/>
</dbReference>
<dbReference type="AlphaFoldDB" id="A0AAW1QMR3"/>
<dbReference type="InterPro" id="IPR056350">
    <property type="entry name" value="HAT_Syf1_central"/>
</dbReference>
<evidence type="ECO:0000256" key="5">
    <source>
        <dbReference type="ARBA" id="ARBA00022737"/>
    </source>
</evidence>
<accession>A0AAW1QMR3</accession>
<dbReference type="PANTHER" id="PTHR11246">
    <property type="entry name" value="PRE-MRNA SPLICING FACTOR"/>
    <property type="match status" value="1"/>
</dbReference>
<evidence type="ECO:0000259" key="9">
    <source>
        <dbReference type="Pfam" id="PF23220"/>
    </source>
</evidence>
<dbReference type="SUPFAM" id="SSF48452">
    <property type="entry name" value="TPR-like"/>
    <property type="match status" value="6"/>
</dbReference>
<comment type="subcellular location">
    <subcellularLocation>
        <location evidence="1">Nucleus</location>
    </subcellularLocation>
</comment>
<evidence type="ECO:0000256" key="8">
    <source>
        <dbReference type="SAM" id="MobiDB-lite"/>
    </source>
</evidence>
<dbReference type="FunFam" id="1.25.40.10:FF:000182">
    <property type="entry name" value="Pre-mRNA-splicing factor SYF1"/>
    <property type="match status" value="1"/>
</dbReference>
<keyword evidence="4" id="KW-0747">Spliceosome</keyword>
<feature type="compositionally biased region" description="Acidic residues" evidence="8">
    <location>
        <begin position="852"/>
        <end position="863"/>
    </location>
</feature>
<feature type="region of interest" description="Disordered" evidence="8">
    <location>
        <begin position="313"/>
        <end position="338"/>
    </location>
</feature>
<feature type="region of interest" description="Disordered" evidence="8">
    <location>
        <begin position="852"/>
        <end position="911"/>
    </location>
</feature>
<evidence type="ECO:0000259" key="11">
    <source>
        <dbReference type="Pfam" id="PF23233"/>
    </source>
</evidence>
<dbReference type="SMART" id="SM00386">
    <property type="entry name" value="HAT"/>
    <property type="match status" value="11"/>
</dbReference>
<dbReference type="Pfam" id="PF23220">
    <property type="entry name" value="HAT_Syf1_M"/>
    <property type="match status" value="1"/>
</dbReference>
<gene>
    <name evidence="12" type="ORF">WJX74_009967</name>
</gene>
<organism evidence="12 13">
    <name type="scientific">Apatococcus lobatus</name>
    <dbReference type="NCBI Taxonomy" id="904363"/>
    <lineage>
        <taxon>Eukaryota</taxon>
        <taxon>Viridiplantae</taxon>
        <taxon>Chlorophyta</taxon>
        <taxon>core chlorophytes</taxon>
        <taxon>Trebouxiophyceae</taxon>
        <taxon>Chlorellales</taxon>
        <taxon>Chlorellaceae</taxon>
        <taxon>Apatococcus</taxon>
    </lineage>
</organism>
<evidence type="ECO:0000259" key="10">
    <source>
        <dbReference type="Pfam" id="PF23231"/>
    </source>
</evidence>
<evidence type="ECO:0000256" key="6">
    <source>
        <dbReference type="ARBA" id="ARBA00023187"/>
    </source>
</evidence>
<comment type="caution">
    <text evidence="12">The sequence shown here is derived from an EMBL/GenBank/DDBJ whole genome shotgun (WGS) entry which is preliminary data.</text>
</comment>
<evidence type="ECO:0000256" key="1">
    <source>
        <dbReference type="ARBA" id="ARBA00004123"/>
    </source>
</evidence>
<dbReference type="InterPro" id="IPR003107">
    <property type="entry name" value="HAT"/>
</dbReference>
<feature type="compositionally biased region" description="Acidic residues" evidence="8">
    <location>
        <begin position="319"/>
        <end position="330"/>
    </location>
</feature>
<dbReference type="Pfam" id="PF23231">
    <property type="entry name" value="HAT_Syf1_CNRKL1_C"/>
    <property type="match status" value="1"/>
</dbReference>
<evidence type="ECO:0008006" key="14">
    <source>
        <dbReference type="Google" id="ProtNLM"/>
    </source>
</evidence>